<gene>
    <name evidence="16" type="ORF">B9G98_03930</name>
</gene>
<accession>A0A2T0FMV7</accession>
<evidence type="ECO:0000256" key="4">
    <source>
        <dbReference type="ARBA" id="ARBA00022670"/>
    </source>
</evidence>
<evidence type="ECO:0000256" key="14">
    <source>
        <dbReference type="SAM" id="SignalP"/>
    </source>
</evidence>
<evidence type="ECO:0000259" key="15">
    <source>
        <dbReference type="PROSITE" id="PS51767"/>
    </source>
</evidence>
<dbReference type="SUPFAM" id="SSF50630">
    <property type="entry name" value="Acid proteases"/>
    <property type="match status" value="1"/>
</dbReference>
<proteinExistence type="inferred from homology"/>
<feature type="active site" evidence="11">
    <location>
        <position position="111"/>
    </location>
</feature>
<dbReference type="Proteomes" id="UP000238350">
    <property type="component" value="Unassembled WGS sequence"/>
</dbReference>
<evidence type="ECO:0000256" key="12">
    <source>
        <dbReference type="PIRSR" id="PIRSR601461-2"/>
    </source>
</evidence>
<feature type="disulfide bond" evidence="12">
    <location>
        <begin position="124"/>
        <end position="129"/>
    </location>
</feature>
<dbReference type="EMBL" id="NDIQ01000022">
    <property type="protein sequence ID" value="PRT56310.1"/>
    <property type="molecule type" value="Genomic_DNA"/>
</dbReference>
<keyword evidence="7 13" id="KW-0378">Hydrolase</keyword>
<evidence type="ECO:0000256" key="13">
    <source>
        <dbReference type="RuleBase" id="RU000454"/>
    </source>
</evidence>
<name>A0A2T0FMV7_9ASCO</name>
<dbReference type="GO" id="GO:0000324">
    <property type="term" value="C:fungal-type vacuole"/>
    <property type="evidence" value="ECO:0007669"/>
    <property type="project" value="TreeGrafter"/>
</dbReference>
<keyword evidence="9" id="KW-0325">Glycoprotein</keyword>
<evidence type="ECO:0000313" key="16">
    <source>
        <dbReference type="EMBL" id="PRT56310.1"/>
    </source>
</evidence>
<dbReference type="InterPro" id="IPR001969">
    <property type="entry name" value="Aspartic_peptidase_AS"/>
</dbReference>
<dbReference type="GO" id="GO:0006508">
    <property type="term" value="P:proteolysis"/>
    <property type="evidence" value="ECO:0007669"/>
    <property type="project" value="UniProtKB-KW"/>
</dbReference>
<evidence type="ECO:0000256" key="6">
    <source>
        <dbReference type="ARBA" id="ARBA00022750"/>
    </source>
</evidence>
<dbReference type="GeneID" id="36517678"/>
<evidence type="ECO:0000256" key="1">
    <source>
        <dbReference type="ARBA" id="ARBA00004116"/>
    </source>
</evidence>
<evidence type="ECO:0000256" key="8">
    <source>
        <dbReference type="ARBA" id="ARBA00023157"/>
    </source>
</evidence>
<evidence type="ECO:0000256" key="9">
    <source>
        <dbReference type="ARBA" id="ARBA00023180"/>
    </source>
</evidence>
<evidence type="ECO:0000313" key="17">
    <source>
        <dbReference type="Proteomes" id="UP000238350"/>
    </source>
</evidence>
<dbReference type="RefSeq" id="XP_024666255.1">
    <property type="nucleotide sequence ID" value="XM_024810487.1"/>
</dbReference>
<keyword evidence="4 13" id="KW-0645">Protease</keyword>
<reference evidence="16 17" key="1">
    <citation type="submission" date="2017-04" db="EMBL/GenBank/DDBJ databases">
        <title>Genome sequencing of [Candida] sorbophila.</title>
        <authorList>
            <person name="Ahn J.O."/>
        </authorList>
    </citation>
    <scope>NUCLEOTIDE SEQUENCE [LARGE SCALE GENOMIC DNA]</scope>
    <source>
        <strain evidence="16 17">DS02</strain>
    </source>
</reference>
<keyword evidence="6 13" id="KW-0064">Aspartyl protease</keyword>
<comment type="similarity">
    <text evidence="2 13">Belongs to the peptidase A1 family.</text>
</comment>
<protein>
    <recommendedName>
        <fullName evidence="10">Aspartate protease</fullName>
    </recommendedName>
</protein>
<evidence type="ECO:0000256" key="7">
    <source>
        <dbReference type="ARBA" id="ARBA00022801"/>
    </source>
</evidence>
<organism evidence="16 17">
    <name type="scientific">Wickerhamiella sorbophila</name>
    <dbReference type="NCBI Taxonomy" id="45607"/>
    <lineage>
        <taxon>Eukaryota</taxon>
        <taxon>Fungi</taxon>
        <taxon>Dikarya</taxon>
        <taxon>Ascomycota</taxon>
        <taxon>Saccharomycotina</taxon>
        <taxon>Dipodascomycetes</taxon>
        <taxon>Dipodascales</taxon>
        <taxon>Trichomonascaceae</taxon>
        <taxon>Wickerhamiella</taxon>
    </lineage>
</organism>
<dbReference type="InterPro" id="IPR021109">
    <property type="entry name" value="Peptidase_aspartic_dom_sf"/>
</dbReference>
<evidence type="ECO:0000256" key="3">
    <source>
        <dbReference type="ARBA" id="ARBA00022554"/>
    </source>
</evidence>
<dbReference type="PANTHER" id="PTHR47966:SF51">
    <property type="entry name" value="BETA-SITE APP-CLEAVING ENZYME, ISOFORM A-RELATED"/>
    <property type="match status" value="1"/>
</dbReference>
<keyword evidence="8 12" id="KW-1015">Disulfide bond</keyword>
<keyword evidence="17" id="KW-1185">Reference proteome</keyword>
<dbReference type="FunFam" id="2.40.70.10:FF:000036">
    <property type="entry name" value="Vacuolar aspartic protease"/>
    <property type="match status" value="1"/>
</dbReference>
<evidence type="ECO:0000256" key="5">
    <source>
        <dbReference type="ARBA" id="ARBA00022729"/>
    </source>
</evidence>
<comment type="caution">
    <text evidence="16">The sequence shown here is derived from an EMBL/GenBank/DDBJ whole genome shotgun (WGS) entry which is preliminary data.</text>
</comment>
<evidence type="ECO:0000256" key="11">
    <source>
        <dbReference type="PIRSR" id="PIRSR601461-1"/>
    </source>
</evidence>
<dbReference type="PROSITE" id="PS00141">
    <property type="entry name" value="ASP_PROTEASE"/>
    <property type="match status" value="2"/>
</dbReference>
<dbReference type="GO" id="GO:0004190">
    <property type="term" value="F:aspartic-type endopeptidase activity"/>
    <property type="evidence" value="ECO:0007669"/>
    <property type="project" value="UniProtKB-KW"/>
</dbReference>
<dbReference type="OrthoDB" id="771136at2759"/>
<evidence type="ECO:0000256" key="10">
    <source>
        <dbReference type="ARBA" id="ARBA00042718"/>
    </source>
</evidence>
<feature type="active site" evidence="11">
    <location>
        <position position="294"/>
    </location>
</feature>
<dbReference type="PROSITE" id="PS51767">
    <property type="entry name" value="PEPTIDASE_A1"/>
    <property type="match status" value="1"/>
</dbReference>
<dbReference type="FunFam" id="2.40.70.10:FF:000002">
    <property type="entry name" value="Vacuolar aspartic proteinase"/>
    <property type="match status" value="1"/>
</dbReference>
<sequence length="407" mass="43631">MKVSGAISGALLLAWANAEVFTAPLHRNKEGVNMLKGEKYMEHLQSLADKYSGSVRRTMSNVGQHVFGMDSSSDVDIDSPADLPLTNYANAQYFAEISLGTPPQKFKVVLDTGSSNLWVPSTECSSIACFLHSKYDSSASSSYKKNGTAFSIQYGSGAVEGFISQDTLQLGSLTIPEQDFGETTSEPGLTFAFGKFDGILGLAYPSIAVNKVVPPIYKAIDDGLLDEPKFAFYLGSDGEASGGTATFGGVADGLYEGDITYLPVRRKAYWEVKFDALALGDEKADLENYGAAIDTGTSLLAFPTQLADMLNAQIGAEKSWSGQYTIDCAARDTLPNLTFTFDGYDFELTPQDYILDLGGSCISTFAGIDIPEPIGPLAIIGDAFLRKYYSVYDIGNDAVGLARAVHQ</sequence>
<dbReference type="PRINTS" id="PR00792">
    <property type="entry name" value="PEPSIN"/>
</dbReference>
<dbReference type="InterPro" id="IPR033121">
    <property type="entry name" value="PEPTIDASE_A1"/>
</dbReference>
<feature type="signal peptide" evidence="14">
    <location>
        <begin position="1"/>
        <end position="18"/>
    </location>
</feature>
<feature type="chain" id="PRO_5015655923" description="Aspartate protease" evidence="14">
    <location>
        <begin position="19"/>
        <end position="407"/>
    </location>
</feature>
<comment type="subcellular location">
    <subcellularLocation>
        <location evidence="1">Vacuole</location>
    </subcellularLocation>
</comment>
<dbReference type="STRING" id="45607.A0A2T0FMV7"/>
<dbReference type="AlphaFoldDB" id="A0A2T0FMV7"/>
<dbReference type="Pfam" id="PF00026">
    <property type="entry name" value="Asp"/>
    <property type="match status" value="1"/>
</dbReference>
<dbReference type="PANTHER" id="PTHR47966">
    <property type="entry name" value="BETA-SITE APP-CLEAVING ENZYME, ISOFORM A-RELATED"/>
    <property type="match status" value="1"/>
</dbReference>
<evidence type="ECO:0000256" key="2">
    <source>
        <dbReference type="ARBA" id="ARBA00007447"/>
    </source>
</evidence>
<feature type="domain" description="Peptidase A1" evidence="15">
    <location>
        <begin position="93"/>
        <end position="402"/>
    </location>
</feature>
<dbReference type="InterPro" id="IPR001461">
    <property type="entry name" value="Aspartic_peptidase_A1"/>
</dbReference>
<dbReference type="Gene3D" id="2.40.70.10">
    <property type="entry name" value="Acid Proteases"/>
    <property type="match status" value="2"/>
</dbReference>
<keyword evidence="5 14" id="KW-0732">Signal</keyword>
<keyword evidence="3" id="KW-0926">Vacuole</keyword>